<keyword evidence="4" id="KW-0862">Zinc</keyword>
<dbReference type="PROSITE" id="PS00061">
    <property type="entry name" value="ADH_SHORT"/>
    <property type="match status" value="1"/>
</dbReference>
<organism evidence="6 7">
    <name type="scientific">Paraconiothyrium brasiliense</name>
    <dbReference type="NCBI Taxonomy" id="300254"/>
    <lineage>
        <taxon>Eukaryota</taxon>
        <taxon>Fungi</taxon>
        <taxon>Dikarya</taxon>
        <taxon>Ascomycota</taxon>
        <taxon>Pezizomycotina</taxon>
        <taxon>Dothideomycetes</taxon>
        <taxon>Pleosporomycetidae</taxon>
        <taxon>Pleosporales</taxon>
        <taxon>Massarineae</taxon>
        <taxon>Didymosphaeriaceae</taxon>
        <taxon>Paraconiothyrium</taxon>
    </lineage>
</organism>
<dbReference type="PROSITE" id="PS50089">
    <property type="entry name" value="ZF_RING_2"/>
    <property type="match status" value="1"/>
</dbReference>
<evidence type="ECO:0000256" key="3">
    <source>
        <dbReference type="ARBA" id="ARBA00023002"/>
    </source>
</evidence>
<gene>
    <name evidence="6" type="ORF">SLS60_010364</name>
</gene>
<evidence type="ECO:0000256" key="4">
    <source>
        <dbReference type="PROSITE-ProRule" id="PRU00175"/>
    </source>
</evidence>
<evidence type="ECO:0000259" key="5">
    <source>
        <dbReference type="PROSITE" id="PS50089"/>
    </source>
</evidence>
<proteinExistence type="inferred from homology"/>
<dbReference type="Proteomes" id="UP001521785">
    <property type="component" value="Unassembled WGS sequence"/>
</dbReference>
<dbReference type="PANTHER" id="PTHR43008:SF10">
    <property type="entry name" value="CHAIN DEHYDROGENASE_OXIDOREDUCTASE, PUTATIVE (AFU_ORTHOLOGUE AFUA_2G15740)-RELATED"/>
    <property type="match status" value="1"/>
</dbReference>
<dbReference type="EMBL" id="JAKJXO020000017">
    <property type="protein sequence ID" value="KAL1594603.1"/>
    <property type="molecule type" value="Genomic_DNA"/>
</dbReference>
<keyword evidence="3" id="KW-0560">Oxidoreductase</keyword>
<dbReference type="InterPro" id="IPR036291">
    <property type="entry name" value="NAD(P)-bd_dom_sf"/>
</dbReference>
<sequence length="663" mass="75702">MPPQNSNTRTKHRPALLGRRSLIDPKHKAYNRVIRLEGQIATIIQIHRFLWRYKVCIKEYILIEADQAFRETFPLGCLEDFPHICNHYQSIPSWDDEAMLLERGKRQRQWQIDDFLDAGRLVYFDLIEELIEKFLNRGVDLAYEGHDLDSFVAMVTKDYLRSIPKDEREQEGLWAKIWWFQHLQEILQDESLSLSEAFVRGWMWFTYPEQWPTKSSGRSEYADMWKQLGAVRQQRFLEDFAIDQERLQAWMWSLSTQEFCCMNVEMEEGKGLKREFTAAGVEFGSVFSEPHLEEGALKDGSMCSICGEGYSLENRGTEKSHIPIRVRPCGHVFGRHCLDAQIKDRPIDAKCKICRARLCVCITAEDHVDACDRILRWLQPPVQLQHTAGPDSYLRRLMLVFEPADEIRKRLEYWTPHVSNIVADLNKLGDLGGGRGLGLCMAEGLVEAGGKVHCLDRLEQPDPAFGESAERMKREYGGELVYHQVDVTDDVSLEKVVANIAAERQRLDGLIAGTQAIGTPNLAEIMHKYKIEGSICLIASMSGTIANRGFIAPVYNSSKAAVVQLAKNLAMEWGRKNPDGSGGIRVNSLSPGHIMTPMVEENFREGEADRGEWENNNMLGRLSTPEEYKAAGLFLLSRASSYMVRKIVDRRRKTLTAYRPGPT</sequence>
<keyword evidence="7" id="KW-1185">Reference proteome</keyword>
<dbReference type="Pfam" id="PF13561">
    <property type="entry name" value="adh_short_C2"/>
    <property type="match status" value="1"/>
</dbReference>
<dbReference type="SUPFAM" id="SSF57850">
    <property type="entry name" value="RING/U-box"/>
    <property type="match status" value="1"/>
</dbReference>
<protein>
    <recommendedName>
        <fullName evidence="5">RING-type domain-containing protein</fullName>
    </recommendedName>
</protein>
<comment type="similarity">
    <text evidence="1">Belongs to the short-chain dehydrogenases/reductases (SDR) family.</text>
</comment>
<keyword evidence="4" id="KW-0863">Zinc-finger</keyword>
<dbReference type="PRINTS" id="PR00081">
    <property type="entry name" value="GDHRDH"/>
</dbReference>
<dbReference type="InterPro" id="IPR001841">
    <property type="entry name" value="Znf_RING"/>
</dbReference>
<dbReference type="InterPro" id="IPR002347">
    <property type="entry name" value="SDR_fam"/>
</dbReference>
<keyword evidence="2" id="KW-0521">NADP</keyword>
<comment type="caution">
    <text evidence="6">The sequence shown here is derived from an EMBL/GenBank/DDBJ whole genome shotgun (WGS) entry which is preliminary data.</text>
</comment>
<dbReference type="InterPro" id="IPR020904">
    <property type="entry name" value="Sc_DH/Rdtase_CS"/>
</dbReference>
<reference evidence="6 7" key="1">
    <citation type="submission" date="2024-02" db="EMBL/GenBank/DDBJ databases">
        <title>De novo assembly and annotation of 12 fungi associated with fruit tree decline syndrome in Ontario, Canada.</title>
        <authorList>
            <person name="Sulman M."/>
            <person name="Ellouze W."/>
            <person name="Ilyukhin E."/>
        </authorList>
    </citation>
    <scope>NUCLEOTIDE SEQUENCE [LARGE SCALE GENOMIC DNA]</scope>
    <source>
        <strain evidence="6 7">M42-189</strain>
    </source>
</reference>
<keyword evidence="4" id="KW-0479">Metal-binding</keyword>
<accession>A0ABR3QRH2</accession>
<evidence type="ECO:0000313" key="7">
    <source>
        <dbReference type="Proteomes" id="UP001521785"/>
    </source>
</evidence>
<dbReference type="SUPFAM" id="SSF51735">
    <property type="entry name" value="NAD(P)-binding Rossmann-fold domains"/>
    <property type="match status" value="1"/>
</dbReference>
<evidence type="ECO:0000313" key="6">
    <source>
        <dbReference type="EMBL" id="KAL1594603.1"/>
    </source>
</evidence>
<name>A0ABR3QRH2_9PLEO</name>
<dbReference type="Gene3D" id="3.40.50.720">
    <property type="entry name" value="NAD(P)-binding Rossmann-like Domain"/>
    <property type="match status" value="2"/>
</dbReference>
<dbReference type="PANTHER" id="PTHR43008">
    <property type="entry name" value="BENZIL REDUCTASE"/>
    <property type="match status" value="1"/>
</dbReference>
<feature type="domain" description="RING-type" evidence="5">
    <location>
        <begin position="303"/>
        <end position="355"/>
    </location>
</feature>
<dbReference type="Gene3D" id="3.30.40.10">
    <property type="entry name" value="Zinc/RING finger domain, C3HC4 (zinc finger)"/>
    <property type="match status" value="1"/>
</dbReference>
<evidence type="ECO:0000256" key="1">
    <source>
        <dbReference type="ARBA" id="ARBA00006484"/>
    </source>
</evidence>
<evidence type="ECO:0000256" key="2">
    <source>
        <dbReference type="ARBA" id="ARBA00022857"/>
    </source>
</evidence>
<dbReference type="Pfam" id="PF00106">
    <property type="entry name" value="adh_short"/>
    <property type="match status" value="1"/>
</dbReference>
<dbReference type="InterPro" id="IPR013083">
    <property type="entry name" value="Znf_RING/FYVE/PHD"/>
</dbReference>